<evidence type="ECO:0000256" key="1">
    <source>
        <dbReference type="ARBA" id="ARBA00004776"/>
    </source>
</evidence>
<feature type="domain" description="Galactofuranosyltransferase-2 C-terminal" evidence="6">
    <location>
        <begin position="479"/>
        <end position="659"/>
    </location>
</feature>
<feature type="domain" description="Galactofuranosyltransferase GlfT2 N-terminal" evidence="5">
    <location>
        <begin position="69"/>
        <end position="187"/>
    </location>
</feature>
<dbReference type="GO" id="GO:0016757">
    <property type="term" value="F:glycosyltransferase activity"/>
    <property type="evidence" value="ECO:0007669"/>
    <property type="project" value="UniProtKB-KW"/>
</dbReference>
<evidence type="ECO:0000313" key="8">
    <source>
        <dbReference type="Proteomes" id="UP000235034"/>
    </source>
</evidence>
<comment type="caution">
    <text evidence="7">The sequence shown here is derived from an EMBL/GenBank/DDBJ whole genome shotgun (WGS) entry which is preliminary data.</text>
</comment>
<dbReference type="Pfam" id="PF17994">
    <property type="entry name" value="Glft2_N"/>
    <property type="match status" value="1"/>
</dbReference>
<comment type="similarity">
    <text evidence="2">Belongs to the glycosyltransferase 2 family.</text>
</comment>
<keyword evidence="8" id="KW-1185">Reference proteome</keyword>
<dbReference type="Pfam" id="PF19320">
    <property type="entry name" value="GlfT2_domain3"/>
    <property type="match status" value="1"/>
</dbReference>
<gene>
    <name evidence="7" type="ORF">Uis4E_1165</name>
</gene>
<dbReference type="Pfam" id="PF13641">
    <property type="entry name" value="Glyco_tranf_2_3"/>
    <property type="match status" value="1"/>
</dbReference>
<dbReference type="AlphaFoldDB" id="A0A2N5J3J9"/>
<evidence type="ECO:0000313" key="7">
    <source>
        <dbReference type="EMBL" id="PLS28801.1"/>
    </source>
</evidence>
<dbReference type="EMBL" id="NMWT01000013">
    <property type="protein sequence ID" value="PLS28801.1"/>
    <property type="molecule type" value="Genomic_DNA"/>
</dbReference>
<evidence type="ECO:0000259" key="5">
    <source>
        <dbReference type="Pfam" id="PF17994"/>
    </source>
</evidence>
<keyword evidence="3" id="KW-0328">Glycosyltransferase</keyword>
<dbReference type="InterPro" id="IPR045699">
    <property type="entry name" value="GlfT2_C"/>
</dbReference>
<comment type="pathway">
    <text evidence="1">Cell wall biogenesis; cell wall polysaccharide biosynthesis.</text>
</comment>
<accession>A0A2N5J3J9</accession>
<dbReference type="SUPFAM" id="SSF53448">
    <property type="entry name" value="Nucleotide-diphospho-sugar transferases"/>
    <property type="match status" value="1"/>
</dbReference>
<name>A0A2N5J3J9_9BIFI</name>
<protein>
    <submittedName>
        <fullName evidence="7">Glycosyl transferase family 2</fullName>
    </submittedName>
</protein>
<dbReference type="InterPro" id="IPR029044">
    <property type="entry name" value="Nucleotide-diphossugar_trans"/>
</dbReference>
<evidence type="ECO:0000259" key="6">
    <source>
        <dbReference type="Pfam" id="PF19320"/>
    </source>
</evidence>
<sequence length="663" mass="74651">MNRVVYPMRDADQTMPLYAVNWHPAHFDPSVFDERDNLVSADPNGMTRSELSRLIAASRRAAVEEPHGFAVDSRNTITLAAGTHLSLCTYFNAFPAGYWRYWTRVRSVRFVAWATGKGTVTLFRSTARGLAAPVETFTIDTKHGDGGPERLTAELSLKGMLDGGFYWFDACADADASLTVGDAVWQVPARVRRTREPGTVSVAITTFNRPSYCLDQLRAIAGERELRERLDTVYCTDQGTDLVRDQSGFAETADDLGGQLTYIRQGNLGGSGGFSRGMYETVKAGASDYTLLLDDDAISEPESILRAVQFADYTVRPVLVGGGMFHIDHRTVLHVQGERYDARAQWMEPSRGAEFNHDFRSEPLADSPSMHGVRFSDFNGWWFCLIPVETMREIGLGLPVFIKFDDIEYGLRAKRHGFPTVSLPGVAVWHMGWHDKDPARGWEEYFQVRNRWVCALLHYPNAGRAAAFRMLYEEANLGLRMLYSGMELSQLALADLLKGPEYLVESLPTKIAEVRKARKGFTDSVTYSSPLDLPEPDDHADRAWAPAGAREVTKRGMKAVLAALRARPRADGAKDEAPQVAIPARFSIWPSFIGVRSAMVTSADGDSVAWFRRDSRLYRRNMRKCFNLVRHLARDWKRLSKEYRAYDLPSLKTWERIFKNPKQ</sequence>
<dbReference type="Proteomes" id="UP000235034">
    <property type="component" value="Unassembled WGS sequence"/>
</dbReference>
<organism evidence="7 8">
    <name type="scientific">Bifidobacterium parmae</name>
    <dbReference type="NCBI Taxonomy" id="361854"/>
    <lineage>
        <taxon>Bacteria</taxon>
        <taxon>Bacillati</taxon>
        <taxon>Actinomycetota</taxon>
        <taxon>Actinomycetes</taxon>
        <taxon>Bifidobacteriales</taxon>
        <taxon>Bifidobacteriaceae</taxon>
        <taxon>Bifidobacterium</taxon>
    </lineage>
</organism>
<dbReference type="PANTHER" id="PTHR43179:SF12">
    <property type="entry name" value="GALACTOFURANOSYLTRANSFERASE GLFT2"/>
    <property type="match status" value="1"/>
</dbReference>
<reference evidence="7 8" key="1">
    <citation type="submission" date="2017-07" db="EMBL/GenBank/DDBJ databases">
        <title>Bifidobacterium novel species.</title>
        <authorList>
            <person name="Lugli G.A."/>
            <person name="Milani C."/>
            <person name="Duranti S."/>
            <person name="Mangifesta M."/>
        </authorList>
    </citation>
    <scope>NUCLEOTIDE SEQUENCE [LARGE SCALE GENOMIC DNA]</scope>
    <source>
        <strain evidence="7 8">77</strain>
    </source>
</reference>
<proteinExistence type="inferred from homology"/>
<evidence type="ECO:0000256" key="4">
    <source>
        <dbReference type="ARBA" id="ARBA00022679"/>
    </source>
</evidence>
<dbReference type="PANTHER" id="PTHR43179">
    <property type="entry name" value="RHAMNOSYLTRANSFERASE WBBL"/>
    <property type="match status" value="1"/>
</dbReference>
<dbReference type="InterPro" id="IPR040492">
    <property type="entry name" value="GlfT2_N"/>
</dbReference>
<evidence type="ECO:0000256" key="2">
    <source>
        <dbReference type="ARBA" id="ARBA00006739"/>
    </source>
</evidence>
<keyword evidence="4 7" id="KW-0808">Transferase</keyword>
<dbReference type="Gene3D" id="3.90.550.60">
    <property type="match status" value="1"/>
</dbReference>
<evidence type="ECO:0000256" key="3">
    <source>
        <dbReference type="ARBA" id="ARBA00022676"/>
    </source>
</evidence>